<dbReference type="Pfam" id="PF03478">
    <property type="entry name" value="Beta-prop_KIB1-4"/>
    <property type="match status" value="1"/>
</dbReference>
<evidence type="ECO:0000259" key="1">
    <source>
        <dbReference type="Pfam" id="PF03478"/>
    </source>
</evidence>
<reference evidence="2 3" key="1">
    <citation type="journal article" date="2019" name="Sci. Rep.">
        <title>A high-quality genome of Eragrostis curvula grass provides insights into Poaceae evolution and supports new strategies to enhance forage quality.</title>
        <authorList>
            <person name="Carballo J."/>
            <person name="Santos B.A.C.M."/>
            <person name="Zappacosta D."/>
            <person name="Garbus I."/>
            <person name="Selva J.P."/>
            <person name="Gallo C.A."/>
            <person name="Diaz A."/>
            <person name="Albertini E."/>
            <person name="Caccamo M."/>
            <person name="Echenique V."/>
        </authorList>
    </citation>
    <scope>NUCLEOTIDE SEQUENCE [LARGE SCALE GENOMIC DNA]</scope>
    <source>
        <strain evidence="3">cv. Victoria</strain>
        <tissue evidence="2">Leaf</tissue>
    </source>
</reference>
<evidence type="ECO:0000313" key="3">
    <source>
        <dbReference type="Proteomes" id="UP000324897"/>
    </source>
</evidence>
<keyword evidence="3" id="KW-1185">Reference proteome</keyword>
<dbReference type="EMBL" id="RWGY01000011">
    <property type="protein sequence ID" value="TVU31974.1"/>
    <property type="molecule type" value="Genomic_DNA"/>
</dbReference>
<accession>A0A5J9V906</accession>
<dbReference type="PANTHER" id="PTHR36901:SF6">
    <property type="entry name" value="OS05G0150100 PROTEIN"/>
    <property type="match status" value="1"/>
</dbReference>
<evidence type="ECO:0000313" key="2">
    <source>
        <dbReference type="EMBL" id="TVU31974.1"/>
    </source>
</evidence>
<name>A0A5J9V906_9POAL</name>
<protein>
    <recommendedName>
        <fullName evidence="1">KIB1-4 beta-propeller domain-containing protein</fullName>
    </recommendedName>
</protein>
<dbReference type="OrthoDB" id="638465at2759"/>
<organism evidence="2 3">
    <name type="scientific">Eragrostis curvula</name>
    <name type="common">weeping love grass</name>
    <dbReference type="NCBI Taxonomy" id="38414"/>
    <lineage>
        <taxon>Eukaryota</taxon>
        <taxon>Viridiplantae</taxon>
        <taxon>Streptophyta</taxon>
        <taxon>Embryophyta</taxon>
        <taxon>Tracheophyta</taxon>
        <taxon>Spermatophyta</taxon>
        <taxon>Magnoliopsida</taxon>
        <taxon>Liliopsida</taxon>
        <taxon>Poales</taxon>
        <taxon>Poaceae</taxon>
        <taxon>PACMAD clade</taxon>
        <taxon>Chloridoideae</taxon>
        <taxon>Eragrostideae</taxon>
        <taxon>Eragrostidinae</taxon>
        <taxon>Eragrostis</taxon>
    </lineage>
</organism>
<dbReference type="Gramene" id="TVU31974">
    <property type="protein sequence ID" value="TVU31974"/>
    <property type="gene ID" value="EJB05_23690"/>
</dbReference>
<sequence length="420" mass="46650">MKRSRVDLLATAGSSCWSSIPGDLLEQISGHLSTDADLLHIHQACAHWRASTSPPASCRPWIRAVRTGWSRPLAPGDTDYSFWLPRRQHQRQVETRAPPAGVPYCLGASRGWLAMGDRRRVPWDPASGARPLTRLVLWDPASGAEVQLPCLRDATHVFLSGDPLASPHSWMAVASQRVADIAIKPFFWRPGGAAAWSPLGERNTAAFISVAFHGGRAYCVDAYRVVYVYDLGTAARPPALVGARNAGAMVDEIWKCHRFSYRPNGAHLVTGRAGGELLLVAWRRGPGIRWAEPAVSSCCSPLCSFFAVVFKLDWTRDEPELGERVTDLGEHALFLGHGECLALSSKEFPGIKRNHVYCVAPEWNVSSKHDRTLPDWAFVFDLGSGTSQEIPYPRELRDDGTNWRPFSWFCLRTPFMKQQQ</sequence>
<proteinExistence type="predicted"/>
<feature type="domain" description="KIB1-4 beta-propeller" evidence="1">
    <location>
        <begin position="94"/>
        <end position="367"/>
    </location>
</feature>
<gene>
    <name evidence="2" type="ORF">EJB05_23690</name>
</gene>
<dbReference type="PANTHER" id="PTHR36901">
    <property type="entry name" value="F-BOX DOMAIN CONTAINING PROTEIN, EXPRESSED-RELATED"/>
    <property type="match status" value="1"/>
</dbReference>
<dbReference type="InterPro" id="IPR005174">
    <property type="entry name" value="KIB1-4_b-propeller"/>
</dbReference>
<comment type="caution">
    <text evidence="2">The sequence shown here is derived from an EMBL/GenBank/DDBJ whole genome shotgun (WGS) entry which is preliminary data.</text>
</comment>
<dbReference type="AlphaFoldDB" id="A0A5J9V906"/>
<feature type="non-terminal residue" evidence="2">
    <location>
        <position position="1"/>
    </location>
</feature>
<dbReference type="Proteomes" id="UP000324897">
    <property type="component" value="Chromosome 1"/>
</dbReference>